<proteinExistence type="predicted"/>
<evidence type="ECO:0000313" key="1">
    <source>
        <dbReference type="EMBL" id="MEQ2206922.1"/>
    </source>
</evidence>
<dbReference type="Proteomes" id="UP001434883">
    <property type="component" value="Unassembled WGS sequence"/>
</dbReference>
<dbReference type="EMBL" id="JAHRIN010043522">
    <property type="protein sequence ID" value="MEQ2206922.1"/>
    <property type="molecule type" value="Genomic_DNA"/>
</dbReference>
<organism evidence="1 2">
    <name type="scientific">Xenoophorus captivus</name>
    <dbReference type="NCBI Taxonomy" id="1517983"/>
    <lineage>
        <taxon>Eukaryota</taxon>
        <taxon>Metazoa</taxon>
        <taxon>Chordata</taxon>
        <taxon>Craniata</taxon>
        <taxon>Vertebrata</taxon>
        <taxon>Euteleostomi</taxon>
        <taxon>Actinopterygii</taxon>
        <taxon>Neopterygii</taxon>
        <taxon>Teleostei</taxon>
        <taxon>Neoteleostei</taxon>
        <taxon>Acanthomorphata</taxon>
        <taxon>Ovalentaria</taxon>
        <taxon>Atherinomorphae</taxon>
        <taxon>Cyprinodontiformes</taxon>
        <taxon>Goodeidae</taxon>
        <taxon>Xenoophorus</taxon>
    </lineage>
</organism>
<accession>A0ABV0RGV4</accession>
<protein>
    <submittedName>
        <fullName evidence="1">Uncharacterized protein</fullName>
    </submittedName>
</protein>
<sequence length="110" mass="12273">MHTSQISCREVTVFKTPKFGDHLLWSTRILSFKSDFKIWHISTMTTTLDLCSSNNSLKLTQISLKKSVTSLTSCAQLCTKDPLQTVLMSLQADHDLVLSNLIVCANGQQV</sequence>
<keyword evidence="2" id="KW-1185">Reference proteome</keyword>
<comment type="caution">
    <text evidence="1">The sequence shown here is derived from an EMBL/GenBank/DDBJ whole genome shotgun (WGS) entry which is preliminary data.</text>
</comment>
<evidence type="ECO:0000313" key="2">
    <source>
        <dbReference type="Proteomes" id="UP001434883"/>
    </source>
</evidence>
<reference evidence="1 2" key="1">
    <citation type="submission" date="2021-06" db="EMBL/GenBank/DDBJ databases">
        <authorList>
            <person name="Palmer J.M."/>
        </authorList>
    </citation>
    <scope>NUCLEOTIDE SEQUENCE [LARGE SCALE GENOMIC DNA]</scope>
    <source>
        <strain evidence="1 2">XC_2019</strain>
        <tissue evidence="1">Muscle</tissue>
    </source>
</reference>
<gene>
    <name evidence="1" type="ORF">XENOCAPTIV_004787</name>
</gene>
<name>A0ABV0RGV4_9TELE</name>